<dbReference type="Proteomes" id="UP000077852">
    <property type="component" value="Unassembled WGS sequence"/>
</dbReference>
<keyword evidence="1" id="KW-1133">Transmembrane helix</keyword>
<sequence>MNTMATTTPEPAALAWWRYPMLWMVIAGPALVVVAGFVTLWLALSRPEALVSEDYYREGIEINKTLGDKKLMPALAGRNHALTPAEDVPPPSGRPGS</sequence>
<proteinExistence type="predicted"/>
<dbReference type="AlphaFoldDB" id="A0AA91DP91"/>
<reference evidence="2 3" key="1">
    <citation type="submission" date="2016-03" db="EMBL/GenBank/DDBJ databases">
        <title>Genome sequence of Variovorax paradoxus KB5.</title>
        <authorList>
            <person name="Jeong H."/>
            <person name="Hong C.E."/>
            <person name="Jo S.H."/>
            <person name="Park J.M."/>
        </authorList>
    </citation>
    <scope>NUCLEOTIDE SEQUENCE [LARGE SCALE GENOMIC DNA]</scope>
    <source>
        <strain evidence="2 3">KB5</strain>
    </source>
</reference>
<protein>
    <submittedName>
        <fullName evidence="2">Nitrogen fixation protein FixH</fullName>
    </submittedName>
</protein>
<feature type="transmembrane region" description="Helical" evidence="1">
    <location>
        <begin position="20"/>
        <end position="44"/>
    </location>
</feature>
<dbReference type="InterPro" id="IPR008620">
    <property type="entry name" value="FixH"/>
</dbReference>
<dbReference type="EMBL" id="LVHG01000037">
    <property type="protein sequence ID" value="OAK64616.1"/>
    <property type="molecule type" value="Genomic_DNA"/>
</dbReference>
<organism evidence="2 3">
    <name type="scientific">Variovorax paradoxus</name>
    <dbReference type="NCBI Taxonomy" id="34073"/>
    <lineage>
        <taxon>Bacteria</taxon>
        <taxon>Pseudomonadati</taxon>
        <taxon>Pseudomonadota</taxon>
        <taxon>Betaproteobacteria</taxon>
        <taxon>Burkholderiales</taxon>
        <taxon>Comamonadaceae</taxon>
        <taxon>Variovorax</taxon>
    </lineage>
</organism>
<keyword evidence="1" id="KW-0812">Transmembrane</keyword>
<keyword evidence="1" id="KW-0472">Membrane</keyword>
<evidence type="ECO:0000313" key="2">
    <source>
        <dbReference type="EMBL" id="OAK64616.1"/>
    </source>
</evidence>
<gene>
    <name evidence="2" type="ORF">A3K87_14675</name>
</gene>
<dbReference type="Pfam" id="PF05751">
    <property type="entry name" value="FixH"/>
    <property type="match status" value="1"/>
</dbReference>
<name>A0AA91DP91_VARPD</name>
<comment type="caution">
    <text evidence="2">The sequence shown here is derived from an EMBL/GenBank/DDBJ whole genome shotgun (WGS) entry which is preliminary data.</text>
</comment>
<accession>A0AA91DP91</accession>
<evidence type="ECO:0000313" key="3">
    <source>
        <dbReference type="Proteomes" id="UP000077852"/>
    </source>
</evidence>
<evidence type="ECO:0000256" key="1">
    <source>
        <dbReference type="SAM" id="Phobius"/>
    </source>
</evidence>